<gene>
    <name evidence="2" type="ORF">BDP27DRAFT_1333695</name>
</gene>
<name>A0A9P5PJ51_9AGAR</name>
<dbReference type="OrthoDB" id="3064984at2759"/>
<evidence type="ECO:0000313" key="3">
    <source>
        <dbReference type="Proteomes" id="UP000772434"/>
    </source>
</evidence>
<comment type="caution">
    <text evidence="2">The sequence shown here is derived from an EMBL/GenBank/DDBJ whole genome shotgun (WGS) entry which is preliminary data.</text>
</comment>
<evidence type="ECO:0000256" key="1">
    <source>
        <dbReference type="SAM" id="MobiDB-lite"/>
    </source>
</evidence>
<dbReference type="EMBL" id="JADNRY010000126">
    <property type="protein sequence ID" value="KAF9064316.1"/>
    <property type="molecule type" value="Genomic_DNA"/>
</dbReference>
<sequence>MLTMLNSRSRHRETLSQPVTDSDFIRRSLSNSKTRKGRHLTITRDTIQAFPDFSGEIMPDSDSEIDSKSRQVSGILVSQEKITAIDYVNPRSPA</sequence>
<proteinExistence type="predicted"/>
<reference evidence="2" key="1">
    <citation type="submission" date="2020-11" db="EMBL/GenBank/DDBJ databases">
        <authorList>
            <consortium name="DOE Joint Genome Institute"/>
            <person name="Ahrendt S."/>
            <person name="Riley R."/>
            <person name="Andreopoulos W."/>
            <person name="Labutti K."/>
            <person name="Pangilinan J."/>
            <person name="Ruiz-Duenas F.J."/>
            <person name="Barrasa J.M."/>
            <person name="Sanchez-Garcia M."/>
            <person name="Camarero S."/>
            <person name="Miyauchi S."/>
            <person name="Serrano A."/>
            <person name="Linde D."/>
            <person name="Babiker R."/>
            <person name="Drula E."/>
            <person name="Ayuso-Fernandez I."/>
            <person name="Pacheco R."/>
            <person name="Padilla G."/>
            <person name="Ferreira P."/>
            <person name="Barriuso J."/>
            <person name="Kellner H."/>
            <person name="Castanera R."/>
            <person name="Alfaro M."/>
            <person name="Ramirez L."/>
            <person name="Pisabarro A.G."/>
            <person name="Kuo A."/>
            <person name="Tritt A."/>
            <person name="Lipzen A."/>
            <person name="He G."/>
            <person name="Yan M."/>
            <person name="Ng V."/>
            <person name="Cullen D."/>
            <person name="Martin F."/>
            <person name="Rosso M.-N."/>
            <person name="Henrissat B."/>
            <person name="Hibbett D."/>
            <person name="Martinez A.T."/>
            <person name="Grigoriev I.V."/>
        </authorList>
    </citation>
    <scope>NUCLEOTIDE SEQUENCE</scope>
    <source>
        <strain evidence="2">AH 40177</strain>
    </source>
</reference>
<organism evidence="2 3">
    <name type="scientific">Rhodocollybia butyracea</name>
    <dbReference type="NCBI Taxonomy" id="206335"/>
    <lineage>
        <taxon>Eukaryota</taxon>
        <taxon>Fungi</taxon>
        <taxon>Dikarya</taxon>
        <taxon>Basidiomycota</taxon>
        <taxon>Agaricomycotina</taxon>
        <taxon>Agaricomycetes</taxon>
        <taxon>Agaricomycetidae</taxon>
        <taxon>Agaricales</taxon>
        <taxon>Marasmiineae</taxon>
        <taxon>Omphalotaceae</taxon>
        <taxon>Rhodocollybia</taxon>
    </lineage>
</organism>
<dbReference type="Proteomes" id="UP000772434">
    <property type="component" value="Unassembled WGS sequence"/>
</dbReference>
<protein>
    <submittedName>
        <fullName evidence="2">Uncharacterized protein</fullName>
    </submittedName>
</protein>
<dbReference type="AlphaFoldDB" id="A0A9P5PJ51"/>
<evidence type="ECO:0000313" key="2">
    <source>
        <dbReference type="EMBL" id="KAF9064316.1"/>
    </source>
</evidence>
<keyword evidence="3" id="KW-1185">Reference proteome</keyword>
<feature type="region of interest" description="Disordered" evidence="1">
    <location>
        <begin position="1"/>
        <end position="37"/>
    </location>
</feature>
<accession>A0A9P5PJ51</accession>